<evidence type="ECO:0000313" key="2">
    <source>
        <dbReference type="EMBL" id="MBL1220321.1"/>
    </source>
</evidence>
<dbReference type="InterPro" id="IPR005835">
    <property type="entry name" value="NTP_transferase_dom"/>
</dbReference>
<accession>A0ABS1QCQ0</accession>
<dbReference type="Gene3D" id="3.90.550.10">
    <property type="entry name" value="Spore Coat Polysaccharide Biosynthesis Protein SpsA, Chain A"/>
    <property type="match status" value="1"/>
</dbReference>
<feature type="domain" description="Nucleotidyl transferase" evidence="1">
    <location>
        <begin position="8"/>
        <end position="266"/>
    </location>
</feature>
<dbReference type="EMBL" id="JAELVM010000001">
    <property type="protein sequence ID" value="MBL1220321.1"/>
    <property type="molecule type" value="Genomic_DNA"/>
</dbReference>
<sequence length="301" mass="33973">MSSKKTLLILAGGLGSRYKGLKQIDGILDNGSPILEYSVYDALQAGFSKVVVIVNQLIPQSYIERLNNIAMKAGFELHWVYQEKDSFLDVSYDGPQRQKPWGTGHAVLCAKNTIQEPFVMINADDFYGKEVYRLAAEEIDLHISGSQFGMAGYPVGSTLSGNGNVARGICTLDDENYLIRIVEQTSIRKEGNSILYTDNGEDVEISSNALVSMNFFIFHPEIFKPLEVYFNEFIQSDPQPSEEFYIPSAVQRMIDEKKIKVLVKTSPSQWMGVTYADDKSSIKDFLITETERNRYPEDLWN</sequence>
<dbReference type="Pfam" id="PF00483">
    <property type="entry name" value="NTP_transferase"/>
    <property type="match status" value="1"/>
</dbReference>
<name>A0ABS1QCQ0_9FLAO</name>
<gene>
    <name evidence="2" type="ORF">JET18_05695</name>
</gene>
<evidence type="ECO:0000259" key="1">
    <source>
        <dbReference type="Pfam" id="PF00483"/>
    </source>
</evidence>
<keyword evidence="3" id="KW-1185">Reference proteome</keyword>
<dbReference type="Proteomes" id="UP000661696">
    <property type="component" value="Unassembled WGS sequence"/>
</dbReference>
<dbReference type="RefSeq" id="WP_202089647.1">
    <property type="nucleotide sequence ID" value="NZ_JAELVM010000001.1"/>
</dbReference>
<dbReference type="InterPro" id="IPR029044">
    <property type="entry name" value="Nucleotide-diphossugar_trans"/>
</dbReference>
<reference evidence="2 3" key="1">
    <citation type="submission" date="2020-12" db="EMBL/GenBank/DDBJ databases">
        <title>Chryseobacterium endoalhailicus sp. nov., isolated from seed of leguminous plant.</title>
        <authorList>
            <person name="Zhang X."/>
        </authorList>
    </citation>
    <scope>NUCLEOTIDE SEQUENCE [LARGE SCALE GENOMIC DNA]</scope>
    <source>
        <strain evidence="2 3">L7</strain>
    </source>
</reference>
<comment type="caution">
    <text evidence="2">The sequence shown here is derived from an EMBL/GenBank/DDBJ whole genome shotgun (WGS) entry which is preliminary data.</text>
</comment>
<protein>
    <submittedName>
        <fullName evidence="2">Nucleotidyltransferase</fullName>
    </submittedName>
</protein>
<proteinExistence type="predicted"/>
<evidence type="ECO:0000313" key="3">
    <source>
        <dbReference type="Proteomes" id="UP000661696"/>
    </source>
</evidence>
<organism evidence="2 3">
    <name type="scientific">Chryseobacterium endalhagicum</name>
    <dbReference type="NCBI Taxonomy" id="2797638"/>
    <lineage>
        <taxon>Bacteria</taxon>
        <taxon>Pseudomonadati</taxon>
        <taxon>Bacteroidota</taxon>
        <taxon>Flavobacteriia</taxon>
        <taxon>Flavobacteriales</taxon>
        <taxon>Weeksellaceae</taxon>
        <taxon>Chryseobacterium group</taxon>
        <taxon>Chryseobacterium</taxon>
    </lineage>
</organism>
<dbReference type="SUPFAM" id="SSF53448">
    <property type="entry name" value="Nucleotide-diphospho-sugar transferases"/>
    <property type="match status" value="1"/>
</dbReference>